<comment type="caution">
    <text evidence="1">The sequence shown here is derived from an EMBL/GenBank/DDBJ whole genome shotgun (WGS) entry which is preliminary data.</text>
</comment>
<evidence type="ECO:0000313" key="2">
    <source>
        <dbReference type="Proteomes" id="UP000031166"/>
    </source>
</evidence>
<dbReference type="RefSeq" id="WP_039247931.1">
    <property type="nucleotide sequence ID" value="NZ_JWSY01000029.1"/>
</dbReference>
<accession>A0A0B4DNK3</accession>
<organism evidence="1 2">
    <name type="scientific">Brevundimonas nasdae</name>
    <dbReference type="NCBI Taxonomy" id="172043"/>
    <lineage>
        <taxon>Bacteria</taxon>
        <taxon>Pseudomonadati</taxon>
        <taxon>Pseudomonadota</taxon>
        <taxon>Alphaproteobacteria</taxon>
        <taxon>Caulobacterales</taxon>
        <taxon>Caulobacteraceae</taxon>
        <taxon>Brevundimonas</taxon>
    </lineage>
</organism>
<name>A0A0B4DNK3_9CAUL</name>
<dbReference type="Proteomes" id="UP000031166">
    <property type="component" value="Unassembled WGS sequence"/>
</dbReference>
<dbReference type="STRING" id="172043.RM53_14630"/>
<dbReference type="EMBL" id="JWSY01000029">
    <property type="protein sequence ID" value="KIC55803.1"/>
    <property type="molecule type" value="Genomic_DNA"/>
</dbReference>
<dbReference type="AlphaFoldDB" id="A0A0B4DNK3"/>
<proteinExistence type="predicted"/>
<gene>
    <name evidence="1" type="ORF">RM53_14630</name>
</gene>
<reference evidence="1 2" key="1">
    <citation type="submission" date="2014-12" db="EMBL/GenBank/DDBJ databases">
        <title>Genome sequencing of Brevundimonas nasdae TPW30.</title>
        <authorList>
            <person name="Tan P.W."/>
            <person name="Chan K.-G."/>
        </authorList>
    </citation>
    <scope>NUCLEOTIDE SEQUENCE [LARGE SCALE GENOMIC DNA]</scope>
    <source>
        <strain evidence="1 2">TPW30</strain>
    </source>
</reference>
<evidence type="ECO:0000313" key="1">
    <source>
        <dbReference type="EMBL" id="KIC55803.1"/>
    </source>
</evidence>
<sequence length="84" mass="9346">MALQRISETSALDFSFGATSLICSAKTGVAGKKENARASPIDRKFMLLVILVGNNEFRKNESVNFNLDSDFGWLRVDFETLLTQ</sequence>
<protein>
    <submittedName>
        <fullName evidence="1">Uncharacterized protein</fullName>
    </submittedName>
</protein>